<protein>
    <submittedName>
        <fullName evidence="4">Putative ras-like small GTPase</fullName>
    </submittedName>
</protein>
<dbReference type="EMBL" id="LJSK01000452">
    <property type="protein sequence ID" value="KPI83045.1"/>
    <property type="molecule type" value="Genomic_DNA"/>
</dbReference>
<organism evidence="4 5">
    <name type="scientific">Leptomonas seymouri</name>
    <dbReference type="NCBI Taxonomy" id="5684"/>
    <lineage>
        <taxon>Eukaryota</taxon>
        <taxon>Discoba</taxon>
        <taxon>Euglenozoa</taxon>
        <taxon>Kinetoplastea</taxon>
        <taxon>Metakinetoplastina</taxon>
        <taxon>Trypanosomatida</taxon>
        <taxon>Trypanosomatidae</taxon>
        <taxon>Leishmaniinae</taxon>
        <taxon>Leptomonas</taxon>
    </lineage>
</organism>
<dbReference type="SMART" id="SM00173">
    <property type="entry name" value="RAS"/>
    <property type="match status" value="1"/>
</dbReference>
<dbReference type="NCBIfam" id="TIGR00231">
    <property type="entry name" value="small_GTP"/>
    <property type="match status" value="1"/>
</dbReference>
<feature type="compositionally biased region" description="Low complexity" evidence="3">
    <location>
        <begin position="361"/>
        <end position="383"/>
    </location>
</feature>
<keyword evidence="2" id="KW-0342">GTP-binding</keyword>
<evidence type="ECO:0000256" key="1">
    <source>
        <dbReference type="ARBA" id="ARBA00022741"/>
    </source>
</evidence>
<feature type="region of interest" description="Disordered" evidence="3">
    <location>
        <begin position="332"/>
        <end position="383"/>
    </location>
</feature>
<dbReference type="InterPro" id="IPR001806">
    <property type="entry name" value="Small_GTPase"/>
</dbReference>
<dbReference type="GO" id="GO:0003924">
    <property type="term" value="F:GTPase activity"/>
    <property type="evidence" value="ECO:0007669"/>
    <property type="project" value="InterPro"/>
</dbReference>
<evidence type="ECO:0000313" key="4">
    <source>
        <dbReference type="EMBL" id="KPI83045.1"/>
    </source>
</evidence>
<keyword evidence="1" id="KW-0547">Nucleotide-binding</keyword>
<comment type="caution">
    <text evidence="4">The sequence shown here is derived from an EMBL/GenBank/DDBJ whole genome shotgun (WGS) entry which is preliminary data.</text>
</comment>
<feature type="region of interest" description="Disordered" evidence="3">
    <location>
        <begin position="194"/>
        <end position="220"/>
    </location>
</feature>
<name>A0A0N1HTB6_LEPSE</name>
<dbReference type="CDD" id="cd00154">
    <property type="entry name" value="Rab"/>
    <property type="match status" value="1"/>
</dbReference>
<dbReference type="SMART" id="SM00174">
    <property type="entry name" value="RHO"/>
    <property type="match status" value="1"/>
</dbReference>
<dbReference type="PROSITE" id="PS51419">
    <property type="entry name" value="RAB"/>
    <property type="match status" value="1"/>
</dbReference>
<dbReference type="SUPFAM" id="SSF52540">
    <property type="entry name" value="P-loop containing nucleoside triphosphate hydrolases"/>
    <property type="match status" value="1"/>
</dbReference>
<dbReference type="InterPro" id="IPR027417">
    <property type="entry name" value="P-loop_NTPase"/>
</dbReference>
<proteinExistence type="predicted"/>
<reference evidence="4 5" key="1">
    <citation type="journal article" date="2015" name="PLoS Pathog.">
        <title>Leptomonas seymouri: Adaptations to the Dixenous Life Cycle Analyzed by Genome Sequencing, Transcriptome Profiling and Co-infection with Leishmania donovani.</title>
        <authorList>
            <person name="Kraeva N."/>
            <person name="Butenko A."/>
            <person name="Hlavacova J."/>
            <person name="Kostygov A."/>
            <person name="Myskova J."/>
            <person name="Grybchuk D."/>
            <person name="Lestinova T."/>
            <person name="Votypka J."/>
            <person name="Volf P."/>
            <person name="Opperdoes F."/>
            <person name="Flegontov P."/>
            <person name="Lukes J."/>
            <person name="Yurchenko V."/>
        </authorList>
    </citation>
    <scope>NUCLEOTIDE SEQUENCE [LARGE SCALE GENOMIC DNA]</scope>
    <source>
        <strain evidence="4 5">ATCC 30220</strain>
    </source>
</reference>
<feature type="compositionally biased region" description="Low complexity" evidence="3">
    <location>
        <begin position="332"/>
        <end position="343"/>
    </location>
</feature>
<dbReference type="InterPro" id="IPR005225">
    <property type="entry name" value="Small_GTP-bd"/>
</dbReference>
<evidence type="ECO:0000313" key="5">
    <source>
        <dbReference type="Proteomes" id="UP000038009"/>
    </source>
</evidence>
<dbReference type="GO" id="GO:0005525">
    <property type="term" value="F:GTP binding"/>
    <property type="evidence" value="ECO:0007669"/>
    <property type="project" value="UniProtKB-KW"/>
</dbReference>
<dbReference type="PROSITE" id="PS51421">
    <property type="entry name" value="RAS"/>
    <property type="match status" value="1"/>
</dbReference>
<dbReference type="Pfam" id="PF00071">
    <property type="entry name" value="Ras"/>
    <property type="match status" value="1"/>
</dbReference>
<feature type="region of interest" description="Disordered" evidence="3">
    <location>
        <begin position="466"/>
        <end position="490"/>
    </location>
</feature>
<sequence>MNSSGAGRGLGDDDDFTYTEDESGAQRRVAVEREYVFKVVVVGDYSVGKTSLIKRMLAVRSLAPSSPHHEDSDIEDSGDDDVLGGVAPTVGTDFYSLSFPQVLPGTSLRLQLWDTAGLAKYAARYESTFRNASFVICVFDVTSARSLHDVVDRHLSIAAEHIPELDQSSIMVVANKIDILHDMDNNTTALRDARKRAQSPETAFAGVNDDDTETSTALPTSARGIDKDAIVTAKNVQAEVFDLFNEVHYAEVSAKTRQNVRSMLQRVVFALLRNCPEASACVDVPEAESTNEAFAHTVLPRQLPGSAPTSAVHQGVRGGTNNSLPVAMVPELSTSSSTPLLNSRACPSSLGAKRDENGPLPSSTPRPDAAASAAALPAPPRTATSWGATGAFKFDMAPQPLEATTIFSPVEETAKEGSCRDDSLRNSLRSSDIPFAGAATVAGSSSVVNSRFSAVKPTEVLAELNAGKRAKPAPPDPNETPQARKEREQAEMSALLGRPTQRRDVPVCVAAASSNSTGAATVDTLRNDADKMEDDVATGRDQISDNRVCRPMTSILDSLGMQEGKKGGNRTDNGNGHRSDSDEDGARLQEHLKDRYAQIEHDIRQDNAVAKERAKRAKKAKGKCKCILM</sequence>
<dbReference type="VEuPathDB" id="TriTrypDB:Lsey_0452_0020"/>
<dbReference type="SMART" id="SM00175">
    <property type="entry name" value="RAB"/>
    <property type="match status" value="1"/>
</dbReference>
<dbReference type="AlphaFoldDB" id="A0A0N1HTB6"/>
<evidence type="ECO:0000256" key="3">
    <source>
        <dbReference type="SAM" id="MobiDB-lite"/>
    </source>
</evidence>
<keyword evidence="5" id="KW-1185">Reference proteome</keyword>
<feature type="region of interest" description="Disordered" evidence="3">
    <location>
        <begin position="559"/>
        <end position="592"/>
    </location>
</feature>
<dbReference type="Proteomes" id="UP000038009">
    <property type="component" value="Unassembled WGS sequence"/>
</dbReference>
<dbReference type="OMA" id="IEHDIRQ"/>
<feature type="region of interest" description="Disordered" evidence="3">
    <location>
        <begin position="1"/>
        <end position="23"/>
    </location>
</feature>
<dbReference type="PRINTS" id="PR00449">
    <property type="entry name" value="RASTRNSFRMNG"/>
</dbReference>
<feature type="compositionally biased region" description="Acidic residues" evidence="3">
    <location>
        <begin position="12"/>
        <end position="23"/>
    </location>
</feature>
<gene>
    <name evidence="4" type="ORF">ABL78_7937</name>
</gene>
<dbReference type="OrthoDB" id="28034at2759"/>
<feature type="compositionally biased region" description="Basic and acidic residues" evidence="3">
    <location>
        <begin position="575"/>
        <end position="592"/>
    </location>
</feature>
<accession>A0A0N1HTB6</accession>
<evidence type="ECO:0000256" key="2">
    <source>
        <dbReference type="ARBA" id="ARBA00023134"/>
    </source>
</evidence>
<dbReference type="PANTHER" id="PTHR24073">
    <property type="entry name" value="DRAB5-RELATED"/>
    <property type="match status" value="1"/>
</dbReference>
<dbReference type="Gene3D" id="3.40.50.300">
    <property type="entry name" value="P-loop containing nucleotide triphosphate hydrolases"/>
    <property type="match status" value="1"/>
</dbReference>